<dbReference type="InterPro" id="IPR020471">
    <property type="entry name" value="AKR"/>
</dbReference>
<dbReference type="SUPFAM" id="SSF51430">
    <property type="entry name" value="NAD(P)-linked oxidoreductase"/>
    <property type="match status" value="1"/>
</dbReference>
<reference evidence="6" key="1">
    <citation type="journal article" date="2019" name="Int. J. Syst. Evol. Microbiol.">
        <title>The Global Catalogue of Microorganisms (GCM) 10K type strain sequencing project: providing services to taxonomists for standard genome sequencing and annotation.</title>
        <authorList>
            <consortium name="The Broad Institute Genomics Platform"/>
            <consortium name="The Broad Institute Genome Sequencing Center for Infectious Disease"/>
            <person name="Wu L."/>
            <person name="Ma J."/>
        </authorList>
    </citation>
    <scope>NUCLEOTIDE SEQUENCE [LARGE SCALE GENOMIC DNA]</scope>
    <source>
        <strain evidence="6">IBRC-M 10703</strain>
    </source>
</reference>
<evidence type="ECO:0000313" key="6">
    <source>
        <dbReference type="Proteomes" id="UP001595772"/>
    </source>
</evidence>
<feature type="domain" description="NADP-dependent oxidoreductase" evidence="4">
    <location>
        <begin position="29"/>
        <end position="262"/>
    </location>
</feature>
<keyword evidence="3" id="KW-0560">Oxidoreductase</keyword>
<comment type="caution">
    <text evidence="5">The sequence shown here is derived from an EMBL/GenBank/DDBJ whole genome shotgun (WGS) entry which is preliminary data.</text>
</comment>
<organism evidence="5 6">
    <name type="scientific">Oceanobacillus longus</name>
    <dbReference type="NCBI Taxonomy" id="930120"/>
    <lineage>
        <taxon>Bacteria</taxon>
        <taxon>Bacillati</taxon>
        <taxon>Bacillota</taxon>
        <taxon>Bacilli</taxon>
        <taxon>Bacillales</taxon>
        <taxon>Bacillaceae</taxon>
        <taxon>Oceanobacillus</taxon>
    </lineage>
</organism>
<keyword evidence="6" id="KW-1185">Reference proteome</keyword>
<accession>A0ABV8GVX5</accession>
<sequence length="277" mass="31456">MITHLQDTLTLNNGIKMPGFGLGVYKVENGETVVNSVKTALKHGYRSIDTASFYDNEEGVGQGIKESGISREEIFITSKVWNEEQGYESTLEAFDTSLKKLNTDYLDLYLIHWPVKGKYKDTWRAMEKLYADGKVRAIGVSNFHVHHLQDLMKDSEVKPVIDQVEYHPHLTQAELREFCEKENIQLEAWSPLKRGKLLDDPTLTQIAEEHGKSTAQVILRWDIQNNVVTIPKSVTQERIIANADVFNFSLTEKDMGKINALNINSRAGTNPDSFDLK</sequence>
<dbReference type="PANTHER" id="PTHR43827:SF3">
    <property type="entry name" value="NADP-DEPENDENT OXIDOREDUCTASE DOMAIN-CONTAINING PROTEIN"/>
    <property type="match status" value="1"/>
</dbReference>
<dbReference type="PANTHER" id="PTHR43827">
    <property type="entry name" value="2,5-DIKETO-D-GLUCONIC ACID REDUCTASE"/>
    <property type="match status" value="1"/>
</dbReference>
<evidence type="ECO:0000256" key="1">
    <source>
        <dbReference type="ARBA" id="ARBA00007905"/>
    </source>
</evidence>
<dbReference type="Proteomes" id="UP001595772">
    <property type="component" value="Unassembled WGS sequence"/>
</dbReference>
<dbReference type="PROSITE" id="PS00798">
    <property type="entry name" value="ALDOKETO_REDUCTASE_1"/>
    <property type="match status" value="1"/>
</dbReference>
<evidence type="ECO:0000313" key="5">
    <source>
        <dbReference type="EMBL" id="MFC4024003.1"/>
    </source>
</evidence>
<proteinExistence type="inferred from homology"/>
<name>A0ABV8GVX5_9BACI</name>
<dbReference type="PROSITE" id="PS00062">
    <property type="entry name" value="ALDOKETO_REDUCTASE_2"/>
    <property type="match status" value="1"/>
</dbReference>
<keyword evidence="2" id="KW-0521">NADP</keyword>
<dbReference type="PRINTS" id="PR00069">
    <property type="entry name" value="ALDKETRDTASE"/>
</dbReference>
<dbReference type="InterPro" id="IPR036812">
    <property type="entry name" value="NAD(P)_OxRdtase_dom_sf"/>
</dbReference>
<dbReference type="RefSeq" id="WP_379496499.1">
    <property type="nucleotide sequence ID" value="NZ_JBHSAO010000006.1"/>
</dbReference>
<dbReference type="Pfam" id="PF00248">
    <property type="entry name" value="Aldo_ket_red"/>
    <property type="match status" value="1"/>
</dbReference>
<comment type="similarity">
    <text evidence="1">Belongs to the aldo/keto reductase family.</text>
</comment>
<evidence type="ECO:0000259" key="4">
    <source>
        <dbReference type="Pfam" id="PF00248"/>
    </source>
</evidence>
<dbReference type="PIRSF" id="PIRSF000097">
    <property type="entry name" value="AKR"/>
    <property type="match status" value="1"/>
</dbReference>
<dbReference type="Gene3D" id="3.20.20.100">
    <property type="entry name" value="NADP-dependent oxidoreductase domain"/>
    <property type="match status" value="1"/>
</dbReference>
<gene>
    <name evidence="5" type="ORF">ACFOUV_09365</name>
</gene>
<dbReference type="CDD" id="cd19157">
    <property type="entry name" value="AKR_AKR5G1-3"/>
    <property type="match status" value="1"/>
</dbReference>
<dbReference type="EMBL" id="JBHSAO010000006">
    <property type="protein sequence ID" value="MFC4024003.1"/>
    <property type="molecule type" value="Genomic_DNA"/>
</dbReference>
<dbReference type="InterPro" id="IPR018170">
    <property type="entry name" value="Aldo/ket_reductase_CS"/>
</dbReference>
<dbReference type="InterPro" id="IPR023210">
    <property type="entry name" value="NADP_OxRdtase_dom"/>
</dbReference>
<dbReference type="PROSITE" id="PS00063">
    <property type="entry name" value="ALDOKETO_REDUCTASE_3"/>
    <property type="match status" value="1"/>
</dbReference>
<protein>
    <submittedName>
        <fullName evidence="5">Aldo/keto reductase</fullName>
    </submittedName>
</protein>
<dbReference type="InterPro" id="IPR044500">
    <property type="entry name" value="AKR5G"/>
</dbReference>
<evidence type="ECO:0000256" key="3">
    <source>
        <dbReference type="ARBA" id="ARBA00023002"/>
    </source>
</evidence>
<evidence type="ECO:0000256" key="2">
    <source>
        <dbReference type="ARBA" id="ARBA00022857"/>
    </source>
</evidence>